<dbReference type="Pfam" id="PF00615">
    <property type="entry name" value="RGS"/>
    <property type="match status" value="1"/>
</dbReference>
<evidence type="ECO:0000313" key="3">
    <source>
        <dbReference type="Proteomes" id="UP000015104"/>
    </source>
</evidence>
<dbReference type="SUPFAM" id="SSF48097">
    <property type="entry name" value="Regulator of G-protein signaling, RGS"/>
    <property type="match status" value="1"/>
</dbReference>
<organism evidence="2 3">
    <name type="scientific">Tetranychus urticae</name>
    <name type="common">Two-spotted spider mite</name>
    <dbReference type="NCBI Taxonomy" id="32264"/>
    <lineage>
        <taxon>Eukaryota</taxon>
        <taxon>Metazoa</taxon>
        <taxon>Ecdysozoa</taxon>
        <taxon>Arthropoda</taxon>
        <taxon>Chelicerata</taxon>
        <taxon>Arachnida</taxon>
        <taxon>Acari</taxon>
        <taxon>Acariformes</taxon>
        <taxon>Trombidiformes</taxon>
        <taxon>Prostigmata</taxon>
        <taxon>Eleutherengona</taxon>
        <taxon>Raphignathae</taxon>
        <taxon>Tetranychoidea</taxon>
        <taxon>Tetranychidae</taxon>
        <taxon>Tetranychus</taxon>
    </lineage>
</organism>
<name>T1KLI6_TETUR</name>
<dbReference type="InterPro" id="IPR036305">
    <property type="entry name" value="RGS_sf"/>
</dbReference>
<dbReference type="SMART" id="SM00315">
    <property type="entry name" value="RGS"/>
    <property type="match status" value="1"/>
</dbReference>
<evidence type="ECO:0000313" key="2">
    <source>
        <dbReference type="EnsemblMetazoa" id="tetur14g02570.1"/>
    </source>
</evidence>
<dbReference type="PANTHER" id="PTHR10845">
    <property type="entry name" value="REGULATOR OF G PROTEIN SIGNALING"/>
    <property type="match status" value="1"/>
</dbReference>
<dbReference type="EnsemblMetazoa" id="tetur14g02570.1">
    <property type="protein sequence ID" value="tetur14g02570.1"/>
    <property type="gene ID" value="tetur14g02570"/>
</dbReference>
<evidence type="ECO:0000259" key="1">
    <source>
        <dbReference type="PROSITE" id="PS50132"/>
    </source>
</evidence>
<reference evidence="2" key="2">
    <citation type="submission" date="2015-06" db="UniProtKB">
        <authorList>
            <consortium name="EnsemblMetazoa"/>
        </authorList>
    </citation>
    <scope>IDENTIFICATION</scope>
</reference>
<protein>
    <recommendedName>
        <fullName evidence="1">RGS domain-containing protein</fullName>
    </recommendedName>
</protein>
<dbReference type="InterPro" id="IPR044926">
    <property type="entry name" value="RGS_subdomain_2"/>
</dbReference>
<dbReference type="FunFam" id="1.10.167.10:FF:000001">
    <property type="entry name" value="Putative regulator of g-protein signaling 12"/>
    <property type="match status" value="1"/>
</dbReference>
<dbReference type="eggNOG" id="KOG3589">
    <property type="taxonomic scope" value="Eukaryota"/>
</dbReference>
<dbReference type="PANTHER" id="PTHR10845:SF192">
    <property type="entry name" value="DOUBLE HIT, ISOFORM B"/>
    <property type="match status" value="1"/>
</dbReference>
<accession>T1KLI6</accession>
<dbReference type="STRING" id="32264.T1KLI6"/>
<dbReference type="AlphaFoldDB" id="T1KLI6"/>
<keyword evidence="3" id="KW-1185">Reference proteome</keyword>
<dbReference type="HOGENOM" id="CLU_059863_1_2_1"/>
<proteinExistence type="predicted"/>
<dbReference type="Gene3D" id="1.10.167.10">
    <property type="entry name" value="Regulator of G-protein Signalling 4, domain 2"/>
    <property type="match status" value="1"/>
</dbReference>
<feature type="domain" description="RGS" evidence="1">
    <location>
        <begin position="1"/>
        <end position="112"/>
    </location>
</feature>
<dbReference type="EMBL" id="CAEY01000211">
    <property type="status" value="NOT_ANNOTATED_CDS"/>
    <property type="molecule type" value="Genomic_DNA"/>
</dbReference>
<reference evidence="3" key="1">
    <citation type="submission" date="2011-08" db="EMBL/GenBank/DDBJ databases">
        <authorList>
            <person name="Rombauts S."/>
        </authorList>
    </citation>
    <scope>NUCLEOTIDE SEQUENCE</scope>
    <source>
        <strain evidence="3">London</strain>
    </source>
</reference>
<dbReference type="Proteomes" id="UP000015104">
    <property type="component" value="Unassembled WGS sequence"/>
</dbReference>
<dbReference type="InterPro" id="IPR016137">
    <property type="entry name" value="RGS"/>
</dbReference>
<dbReference type="PROSITE" id="PS50132">
    <property type="entry name" value="RGS"/>
    <property type="match status" value="1"/>
</dbReference>
<dbReference type="PRINTS" id="PR01301">
    <property type="entry name" value="RGSPROTEIN"/>
</dbReference>
<sequence length="124" mass="14666">MKCPWGRKVFRDFLKCEYSEENILFWLACEDLKNESNPEVIEEKARIIYEDYISILSPKEVSLDSRVREIINKNMVNPSPRTFDEAQLQIYTLMHRDSYPRFINSPMYRKLAQLPSPSRKGSTA</sequence>